<reference evidence="1 2" key="1">
    <citation type="submission" date="2019-03" db="EMBL/GenBank/DDBJ databases">
        <title>Single cell metagenomics reveals metabolic interactions within the superorganism composed of flagellate Streblomastix strix and complex community of Bacteroidetes bacteria on its surface.</title>
        <authorList>
            <person name="Treitli S.C."/>
            <person name="Kolisko M."/>
            <person name="Husnik F."/>
            <person name="Keeling P."/>
            <person name="Hampl V."/>
        </authorList>
    </citation>
    <scope>NUCLEOTIDE SEQUENCE [LARGE SCALE GENOMIC DNA]</scope>
    <source>
        <strain evidence="1">ST1C</strain>
    </source>
</reference>
<feature type="non-terminal residue" evidence="1">
    <location>
        <position position="60"/>
    </location>
</feature>
<comment type="caution">
    <text evidence="1">The sequence shown here is derived from an EMBL/GenBank/DDBJ whole genome shotgun (WGS) entry which is preliminary data.</text>
</comment>
<sequence>MNISNQIPGLEIRPARPPAQFALGELRFLNDSFVGSKLFNLSMHSNDRKNNLQDNLVPQR</sequence>
<accession>A0A5J4WSH2</accession>
<protein>
    <submittedName>
        <fullName evidence="1">Uncharacterized protein</fullName>
    </submittedName>
</protein>
<dbReference type="Proteomes" id="UP000324800">
    <property type="component" value="Unassembled WGS sequence"/>
</dbReference>
<organism evidence="1 2">
    <name type="scientific">Streblomastix strix</name>
    <dbReference type="NCBI Taxonomy" id="222440"/>
    <lineage>
        <taxon>Eukaryota</taxon>
        <taxon>Metamonada</taxon>
        <taxon>Preaxostyla</taxon>
        <taxon>Oxymonadida</taxon>
        <taxon>Streblomastigidae</taxon>
        <taxon>Streblomastix</taxon>
    </lineage>
</organism>
<dbReference type="EMBL" id="SNRW01001084">
    <property type="protein sequence ID" value="KAA6397871.1"/>
    <property type="molecule type" value="Genomic_DNA"/>
</dbReference>
<evidence type="ECO:0000313" key="2">
    <source>
        <dbReference type="Proteomes" id="UP000324800"/>
    </source>
</evidence>
<proteinExistence type="predicted"/>
<name>A0A5J4WSH2_9EUKA</name>
<gene>
    <name evidence="1" type="ORF">EZS28_006599</name>
</gene>
<evidence type="ECO:0000313" key="1">
    <source>
        <dbReference type="EMBL" id="KAA6397871.1"/>
    </source>
</evidence>
<dbReference type="AlphaFoldDB" id="A0A5J4WSH2"/>